<dbReference type="Gene3D" id="3.40.50.300">
    <property type="entry name" value="P-loop containing nucleotide triphosphate hydrolases"/>
    <property type="match status" value="2"/>
</dbReference>
<evidence type="ECO:0000313" key="3">
    <source>
        <dbReference type="Proteomes" id="UP001500392"/>
    </source>
</evidence>
<organism evidence="2 3">
    <name type="scientific">Zhongshania borealis</name>
    <dbReference type="NCBI Taxonomy" id="889488"/>
    <lineage>
        <taxon>Bacteria</taxon>
        <taxon>Pseudomonadati</taxon>
        <taxon>Pseudomonadota</taxon>
        <taxon>Gammaproteobacteria</taxon>
        <taxon>Cellvibrionales</taxon>
        <taxon>Spongiibacteraceae</taxon>
        <taxon>Zhongshania</taxon>
    </lineage>
</organism>
<keyword evidence="3" id="KW-1185">Reference proteome</keyword>
<dbReference type="Pfam" id="PF13604">
    <property type="entry name" value="AAA_30"/>
    <property type="match status" value="1"/>
</dbReference>
<dbReference type="EMBL" id="BAABDM010000001">
    <property type="protein sequence ID" value="GAA4084337.1"/>
    <property type="molecule type" value="Genomic_DNA"/>
</dbReference>
<dbReference type="Pfam" id="PF08751">
    <property type="entry name" value="TrwC"/>
    <property type="match status" value="1"/>
</dbReference>
<dbReference type="SUPFAM" id="SSF55464">
    <property type="entry name" value="Origin of replication-binding domain, RBD-like"/>
    <property type="match status" value="1"/>
</dbReference>
<comment type="caution">
    <text evidence="2">The sequence shown here is derived from an EMBL/GenBank/DDBJ whole genome shotgun (WGS) entry which is preliminary data.</text>
</comment>
<feature type="domain" description="TrwC relaxase" evidence="1">
    <location>
        <begin position="11"/>
        <end position="280"/>
    </location>
</feature>
<evidence type="ECO:0000259" key="1">
    <source>
        <dbReference type="Pfam" id="PF08751"/>
    </source>
</evidence>
<sequence length="833" mass="93091">MLSVNKINDLTYYSNLAKEDYYLAGGEPPGLWAGTGATMLGLRGQIDTADYQNIYTGFAPDGSPLCERAGENHRHGFDFCFSPSKSVSVAFARGNFELRRQLQQAQLHAVREAISFMETHAAISRRGKDGVYHEQSAGLVASLFEHSSSREQQMQLHTHCLIANIAPRFDDSWGTIESRYLFSWRKAADGIYQNALAQQLKTLGFKLEFNQHAFEIAGIPQHICEYYSKRAAAIGVALALVGVDSSASAIGDAIKLSTREHKQAVDRPALFQKWSQELDDFGFTFEDLQATRQNKREPTTPLPIQAILENAVAEQSVIRLQDAYLAVARSAQQHGHDRDSIEQTVMQLLTDGQLVELGRDEAKNLLFSTPAMIRLEQELFTQAQQLQQQSNFAIPTEQVQPAIDKIEARNGFPLSKEQAQAVHAVCLTGLDVLQGVAGGGKTTSVEAIKIVYEHAGFQVRGACIAKSAVNQLKRETGIQSSTLAKLFDQLERGQTNLAKTVLVLDEAGQIGSKDLHKLMQYVIKAGAKLILVGEDKQLNAINHGGSLRFLSEQLGTARIETIRRQRDKWAREAVQQLRVGNALPALQAHDQHKLIHWHDSKLGCIVDVVNHWHSYQQLNPNKQGLMLANTWEQVNQLSNRARALYQAEGKVGQENIPLKCWVADRPMDFDFSTGDRIKLTRNDYRRNLTNGTLGSITGIERLRNGAYQIGIKADDGRDLSIRTDEYCDDHGKVYMALGYAMTVYSSQGSTVNGNTFVLYNPQMDRASCYVAGSRHKFYCHWFADRTAIDLLEEHGNDQERLNTLATLMNRDSQPQMTLDYVHKNEQQETLEIA</sequence>
<dbReference type="RefSeq" id="WP_344932064.1">
    <property type="nucleotide sequence ID" value="NZ_BAABDM010000001.1"/>
</dbReference>
<proteinExistence type="predicted"/>
<dbReference type="Gene3D" id="2.30.30.940">
    <property type="match status" value="1"/>
</dbReference>
<dbReference type="InterPro" id="IPR027417">
    <property type="entry name" value="P-loop_NTPase"/>
</dbReference>
<dbReference type="SUPFAM" id="SSF52540">
    <property type="entry name" value="P-loop containing nucleoside triphosphate hydrolases"/>
    <property type="match status" value="2"/>
</dbReference>
<dbReference type="Proteomes" id="UP001500392">
    <property type="component" value="Unassembled WGS sequence"/>
</dbReference>
<evidence type="ECO:0000313" key="2">
    <source>
        <dbReference type="EMBL" id="GAA4084337.1"/>
    </source>
</evidence>
<dbReference type="InterPro" id="IPR014059">
    <property type="entry name" value="TraI/TrwC_relax"/>
</dbReference>
<gene>
    <name evidence="2" type="ORF">GCM10022414_03840</name>
</gene>
<reference evidence="3" key="1">
    <citation type="journal article" date="2019" name="Int. J. Syst. Evol. Microbiol.">
        <title>The Global Catalogue of Microorganisms (GCM) 10K type strain sequencing project: providing services to taxonomists for standard genome sequencing and annotation.</title>
        <authorList>
            <consortium name="The Broad Institute Genomics Platform"/>
            <consortium name="The Broad Institute Genome Sequencing Center for Infectious Disease"/>
            <person name="Wu L."/>
            <person name="Ma J."/>
        </authorList>
    </citation>
    <scope>NUCLEOTIDE SEQUENCE [LARGE SCALE GENOMIC DNA]</scope>
    <source>
        <strain evidence="3">JCM 17304</strain>
    </source>
</reference>
<dbReference type="NCBIfam" id="NF041492">
    <property type="entry name" value="MobF"/>
    <property type="match status" value="1"/>
</dbReference>
<dbReference type="CDD" id="cd18809">
    <property type="entry name" value="SF1_C_RecD"/>
    <property type="match status" value="1"/>
</dbReference>
<protein>
    <recommendedName>
        <fullName evidence="1">TrwC relaxase domain-containing protein</fullName>
    </recommendedName>
</protein>
<accession>A0ABP7W9Q3</accession>
<name>A0ABP7W9Q3_9GAMM</name>
<dbReference type="NCBIfam" id="TIGR02686">
    <property type="entry name" value="relax_trwC"/>
    <property type="match status" value="1"/>
</dbReference>
<dbReference type="InterPro" id="IPR014862">
    <property type="entry name" value="TrwC"/>
</dbReference>